<name>A0ABQ0EA56_9BACT</name>
<evidence type="ECO:0000259" key="1">
    <source>
        <dbReference type="Pfam" id="PF19905"/>
    </source>
</evidence>
<keyword evidence="3" id="KW-1185">Reference proteome</keyword>
<gene>
    <name evidence="2" type="ORF">Defa_20210</name>
</gene>
<dbReference type="InterPro" id="IPR045958">
    <property type="entry name" value="DUF6378"/>
</dbReference>
<organism evidence="2 3">
    <name type="scientific">Desulfovibrio falkowii</name>
    <dbReference type="NCBI Taxonomy" id="3136602"/>
    <lineage>
        <taxon>Bacteria</taxon>
        <taxon>Pseudomonadati</taxon>
        <taxon>Thermodesulfobacteriota</taxon>
        <taxon>Desulfovibrionia</taxon>
        <taxon>Desulfovibrionales</taxon>
        <taxon>Desulfovibrionaceae</taxon>
        <taxon>Desulfovibrio</taxon>
    </lineage>
</organism>
<dbReference type="Pfam" id="PF19905">
    <property type="entry name" value="DUF6378"/>
    <property type="match status" value="1"/>
</dbReference>
<proteinExistence type="predicted"/>
<dbReference type="EMBL" id="BAAFSG010000001">
    <property type="protein sequence ID" value="GAB1254534.1"/>
    <property type="molecule type" value="Genomic_DNA"/>
</dbReference>
<dbReference type="Proteomes" id="UP001628192">
    <property type="component" value="Unassembled WGS sequence"/>
</dbReference>
<reference evidence="2 3" key="1">
    <citation type="journal article" date="2025" name="Int. J. Syst. Evol. Microbiol.">
        <title>Desulfovibrio falkowii sp. nov., Porphyromonas miyakawae sp. nov., Mediterraneibacter flintii sp. nov. and Owariibacterium komagatae gen. nov., sp. nov., isolated from human faeces.</title>
        <authorList>
            <person name="Hamaguchi T."/>
            <person name="Ohara M."/>
            <person name="Hisatomi A."/>
            <person name="Sekiguchi K."/>
            <person name="Takeda J.I."/>
            <person name="Ueyama J."/>
            <person name="Ito M."/>
            <person name="Nishiwaki H."/>
            <person name="Ogi T."/>
            <person name="Hirayama M."/>
            <person name="Ohkuma M."/>
            <person name="Sakamoto M."/>
            <person name="Ohno K."/>
        </authorList>
    </citation>
    <scope>NUCLEOTIDE SEQUENCE [LARGE SCALE GENOMIC DNA]</scope>
    <source>
        <strain evidence="2 3">13CB8C</strain>
    </source>
</reference>
<dbReference type="RefSeq" id="WP_407844793.1">
    <property type="nucleotide sequence ID" value="NZ_BAAFSG010000001.1"/>
</dbReference>
<comment type="caution">
    <text evidence="2">The sequence shown here is derived from an EMBL/GenBank/DDBJ whole genome shotgun (WGS) entry which is preliminary data.</text>
</comment>
<evidence type="ECO:0000313" key="2">
    <source>
        <dbReference type="EMBL" id="GAB1254534.1"/>
    </source>
</evidence>
<feature type="domain" description="DUF6378" evidence="1">
    <location>
        <begin position="7"/>
        <end position="99"/>
    </location>
</feature>
<protein>
    <recommendedName>
        <fullName evidence="1">DUF6378 domain-containing protein</fullName>
    </recommendedName>
</protein>
<evidence type="ECO:0000313" key="3">
    <source>
        <dbReference type="Proteomes" id="UP001628192"/>
    </source>
</evidence>
<accession>A0ABQ0EA56</accession>
<sequence>MSTERGQVLLDAHRIINGDRQQSYGNPEDTHGIIADLWNGYLRAILSANEYPVGPWPTLEPKDVALMMVLFKVGRELNGAGCKDNMVDAAGYIALAADMNEEQAE</sequence>